<organism evidence="10 11">
    <name type="scientific">Lophiostoma macrostomum CBS 122681</name>
    <dbReference type="NCBI Taxonomy" id="1314788"/>
    <lineage>
        <taxon>Eukaryota</taxon>
        <taxon>Fungi</taxon>
        <taxon>Dikarya</taxon>
        <taxon>Ascomycota</taxon>
        <taxon>Pezizomycotina</taxon>
        <taxon>Dothideomycetes</taxon>
        <taxon>Pleosporomycetidae</taxon>
        <taxon>Pleosporales</taxon>
        <taxon>Lophiostomataceae</taxon>
        <taxon>Lophiostoma</taxon>
    </lineage>
</organism>
<dbReference type="OrthoDB" id="10009520at2759"/>
<dbReference type="InterPro" id="IPR002867">
    <property type="entry name" value="IBR_dom"/>
</dbReference>
<dbReference type="CDD" id="cd20335">
    <property type="entry name" value="BRcat_RBR"/>
    <property type="match status" value="1"/>
</dbReference>
<dbReference type="GO" id="GO:0016567">
    <property type="term" value="P:protein ubiquitination"/>
    <property type="evidence" value="ECO:0007669"/>
    <property type="project" value="InterPro"/>
</dbReference>
<keyword evidence="6" id="KW-0863">Zinc-finger</keyword>
<evidence type="ECO:0000313" key="10">
    <source>
        <dbReference type="EMBL" id="KAF2649530.1"/>
    </source>
</evidence>
<sequence length="443" mass="50869">MSATLTVQPAHPAFLEDDITALTLQLEEINYREETKKGKHAVDNLPDLEVAYVSYLHEIEAHLAFLKDVKLAHSIAHAVDIDGQAIQEISRGEVQAQEDRRYAMRISSDDPELEAPPPYTEELRDEFIEDEVTLYEDPAEEAGPSVPYAQRQAEAMGRLSREAFECVSCREDFRWDAIHTLGCGDQYCDSCLRRHIMQPVTERKLNFLPPRCHGTAVARGLIEDILSASELGELDDAQLEKDTEDKTYCSNVDCGKFIAPIYIRAGDATCPRCDTKTCSLCKNQAHQAECPEDPEVKATLDLGEQRHWQRCYSCRAMVEIDWGCNHMTCLCGAQFCYLCGTRWHECRCAFWIEENLVHRAEEVVDRAAANVRLQPAERQRRVHQMQEELRDTDECEHRGRKKFTMINYGRFQCEMCGTRHRKFILRCKRCQLDLCADCRRHGV</sequence>
<accession>A0A6A6SPI3</accession>
<dbReference type="PANTHER" id="PTHR11685">
    <property type="entry name" value="RBR FAMILY RING FINGER AND IBR DOMAIN-CONTAINING"/>
    <property type="match status" value="1"/>
</dbReference>
<evidence type="ECO:0000256" key="3">
    <source>
        <dbReference type="ARBA" id="ARBA00022679"/>
    </source>
</evidence>
<keyword evidence="11" id="KW-1185">Reference proteome</keyword>
<evidence type="ECO:0000259" key="9">
    <source>
        <dbReference type="PROSITE" id="PS51873"/>
    </source>
</evidence>
<dbReference type="Gene3D" id="1.20.120.1750">
    <property type="match status" value="1"/>
</dbReference>
<keyword evidence="5" id="KW-0677">Repeat</keyword>
<dbReference type="EC" id="2.3.2.31" evidence="2"/>
<evidence type="ECO:0000256" key="7">
    <source>
        <dbReference type="ARBA" id="ARBA00022786"/>
    </source>
</evidence>
<comment type="catalytic activity">
    <reaction evidence="1">
        <text>[E2 ubiquitin-conjugating enzyme]-S-ubiquitinyl-L-cysteine + [acceptor protein]-L-lysine = [E2 ubiquitin-conjugating enzyme]-L-cysteine + [acceptor protein]-N(6)-ubiquitinyl-L-lysine.</text>
        <dbReference type="EC" id="2.3.2.31"/>
    </reaction>
</comment>
<keyword evidence="3" id="KW-0808">Transferase</keyword>
<evidence type="ECO:0000256" key="8">
    <source>
        <dbReference type="ARBA" id="ARBA00022833"/>
    </source>
</evidence>
<reference evidence="10" key="1">
    <citation type="journal article" date="2020" name="Stud. Mycol.">
        <title>101 Dothideomycetes genomes: a test case for predicting lifestyles and emergence of pathogens.</title>
        <authorList>
            <person name="Haridas S."/>
            <person name="Albert R."/>
            <person name="Binder M."/>
            <person name="Bloem J."/>
            <person name="Labutti K."/>
            <person name="Salamov A."/>
            <person name="Andreopoulos B."/>
            <person name="Baker S."/>
            <person name="Barry K."/>
            <person name="Bills G."/>
            <person name="Bluhm B."/>
            <person name="Cannon C."/>
            <person name="Castanera R."/>
            <person name="Culley D."/>
            <person name="Daum C."/>
            <person name="Ezra D."/>
            <person name="Gonzalez J."/>
            <person name="Henrissat B."/>
            <person name="Kuo A."/>
            <person name="Liang C."/>
            <person name="Lipzen A."/>
            <person name="Lutzoni F."/>
            <person name="Magnuson J."/>
            <person name="Mondo S."/>
            <person name="Nolan M."/>
            <person name="Ohm R."/>
            <person name="Pangilinan J."/>
            <person name="Park H.-J."/>
            <person name="Ramirez L."/>
            <person name="Alfaro M."/>
            <person name="Sun H."/>
            <person name="Tritt A."/>
            <person name="Yoshinaga Y."/>
            <person name="Zwiers L.-H."/>
            <person name="Turgeon B."/>
            <person name="Goodwin S."/>
            <person name="Spatafora J."/>
            <person name="Crous P."/>
            <person name="Grigoriev I."/>
        </authorList>
    </citation>
    <scope>NUCLEOTIDE SEQUENCE</scope>
    <source>
        <strain evidence="10">CBS 122681</strain>
    </source>
</reference>
<evidence type="ECO:0000313" key="11">
    <source>
        <dbReference type="Proteomes" id="UP000799324"/>
    </source>
</evidence>
<gene>
    <name evidence="10" type="ORF">K491DRAFT_734525</name>
</gene>
<dbReference type="EMBL" id="MU004488">
    <property type="protein sequence ID" value="KAF2649530.1"/>
    <property type="molecule type" value="Genomic_DNA"/>
</dbReference>
<protein>
    <recommendedName>
        <fullName evidence="2">RBR-type E3 ubiquitin transferase</fullName>
        <ecNumber evidence="2">2.3.2.31</ecNumber>
    </recommendedName>
</protein>
<evidence type="ECO:0000256" key="6">
    <source>
        <dbReference type="ARBA" id="ARBA00022771"/>
    </source>
</evidence>
<feature type="domain" description="RING-type" evidence="9">
    <location>
        <begin position="162"/>
        <end position="352"/>
    </location>
</feature>
<dbReference type="InterPro" id="IPR031127">
    <property type="entry name" value="E3_UB_ligase_RBR"/>
</dbReference>
<keyword evidence="4" id="KW-0479">Metal-binding</keyword>
<dbReference type="InterPro" id="IPR044066">
    <property type="entry name" value="TRIAD_supradom"/>
</dbReference>
<dbReference type="PROSITE" id="PS51873">
    <property type="entry name" value="TRIAD"/>
    <property type="match status" value="1"/>
</dbReference>
<dbReference type="GO" id="GO:0061630">
    <property type="term" value="F:ubiquitin protein ligase activity"/>
    <property type="evidence" value="ECO:0007669"/>
    <property type="project" value="UniProtKB-EC"/>
</dbReference>
<dbReference type="Pfam" id="PF01485">
    <property type="entry name" value="IBR"/>
    <property type="match status" value="2"/>
</dbReference>
<dbReference type="GO" id="GO:0008270">
    <property type="term" value="F:zinc ion binding"/>
    <property type="evidence" value="ECO:0007669"/>
    <property type="project" value="UniProtKB-KW"/>
</dbReference>
<evidence type="ECO:0000256" key="2">
    <source>
        <dbReference type="ARBA" id="ARBA00012251"/>
    </source>
</evidence>
<keyword evidence="7" id="KW-0833">Ubl conjugation pathway</keyword>
<evidence type="ECO:0000256" key="4">
    <source>
        <dbReference type="ARBA" id="ARBA00022723"/>
    </source>
</evidence>
<dbReference type="SUPFAM" id="SSF57850">
    <property type="entry name" value="RING/U-box"/>
    <property type="match status" value="1"/>
</dbReference>
<proteinExistence type="predicted"/>
<evidence type="ECO:0000256" key="5">
    <source>
        <dbReference type="ARBA" id="ARBA00022737"/>
    </source>
</evidence>
<dbReference type="Proteomes" id="UP000799324">
    <property type="component" value="Unassembled WGS sequence"/>
</dbReference>
<dbReference type="AlphaFoldDB" id="A0A6A6SPI3"/>
<keyword evidence="8" id="KW-0862">Zinc</keyword>
<evidence type="ECO:0000256" key="1">
    <source>
        <dbReference type="ARBA" id="ARBA00001798"/>
    </source>
</evidence>
<dbReference type="CDD" id="cd22584">
    <property type="entry name" value="Rcat_RBR_unk"/>
    <property type="match status" value="1"/>
</dbReference>
<name>A0A6A6SPI3_9PLEO</name>